<proteinExistence type="predicted"/>
<feature type="compositionally biased region" description="Basic residues" evidence="1">
    <location>
        <begin position="1"/>
        <end position="12"/>
    </location>
</feature>
<accession>A0AAW2T8T9</accession>
<dbReference type="EMBL" id="JACGWJ010000009">
    <property type="protein sequence ID" value="KAL0400121.1"/>
    <property type="molecule type" value="Genomic_DNA"/>
</dbReference>
<reference evidence="2" key="2">
    <citation type="journal article" date="2024" name="Plant">
        <title>Genomic evolution and insights into agronomic trait innovations of Sesamum species.</title>
        <authorList>
            <person name="Miao H."/>
            <person name="Wang L."/>
            <person name="Qu L."/>
            <person name="Liu H."/>
            <person name="Sun Y."/>
            <person name="Le M."/>
            <person name="Wang Q."/>
            <person name="Wei S."/>
            <person name="Zheng Y."/>
            <person name="Lin W."/>
            <person name="Duan Y."/>
            <person name="Cao H."/>
            <person name="Xiong S."/>
            <person name="Wang X."/>
            <person name="Wei L."/>
            <person name="Li C."/>
            <person name="Ma Q."/>
            <person name="Ju M."/>
            <person name="Zhao R."/>
            <person name="Li G."/>
            <person name="Mu C."/>
            <person name="Tian Q."/>
            <person name="Mei H."/>
            <person name="Zhang T."/>
            <person name="Gao T."/>
            <person name="Zhang H."/>
        </authorList>
    </citation>
    <scope>NUCLEOTIDE SEQUENCE</scope>
    <source>
        <strain evidence="2">G02</strain>
    </source>
</reference>
<sequence length="73" mass="8109">MNSPRGRGRPRTRPTTETQVPEPPPVDHPDANQADHPEPQASGAADMRPLLATLQQFFQYSRANPTGYCYTCN</sequence>
<dbReference type="AlphaFoldDB" id="A0AAW2T8T9"/>
<evidence type="ECO:0000313" key="2">
    <source>
        <dbReference type="EMBL" id="KAL0400121.1"/>
    </source>
</evidence>
<comment type="caution">
    <text evidence="2">The sequence shown here is derived from an EMBL/GenBank/DDBJ whole genome shotgun (WGS) entry which is preliminary data.</text>
</comment>
<reference evidence="2" key="1">
    <citation type="submission" date="2020-06" db="EMBL/GenBank/DDBJ databases">
        <authorList>
            <person name="Li T."/>
            <person name="Hu X."/>
            <person name="Zhang T."/>
            <person name="Song X."/>
            <person name="Zhang H."/>
            <person name="Dai N."/>
            <person name="Sheng W."/>
            <person name="Hou X."/>
            <person name="Wei L."/>
        </authorList>
    </citation>
    <scope>NUCLEOTIDE SEQUENCE</scope>
    <source>
        <strain evidence="2">G02</strain>
        <tissue evidence="2">Leaf</tissue>
    </source>
</reference>
<feature type="region of interest" description="Disordered" evidence="1">
    <location>
        <begin position="1"/>
        <end position="48"/>
    </location>
</feature>
<organism evidence="2">
    <name type="scientific">Sesamum radiatum</name>
    <name type="common">Black benniseed</name>
    <dbReference type="NCBI Taxonomy" id="300843"/>
    <lineage>
        <taxon>Eukaryota</taxon>
        <taxon>Viridiplantae</taxon>
        <taxon>Streptophyta</taxon>
        <taxon>Embryophyta</taxon>
        <taxon>Tracheophyta</taxon>
        <taxon>Spermatophyta</taxon>
        <taxon>Magnoliopsida</taxon>
        <taxon>eudicotyledons</taxon>
        <taxon>Gunneridae</taxon>
        <taxon>Pentapetalae</taxon>
        <taxon>asterids</taxon>
        <taxon>lamiids</taxon>
        <taxon>Lamiales</taxon>
        <taxon>Pedaliaceae</taxon>
        <taxon>Sesamum</taxon>
    </lineage>
</organism>
<protein>
    <submittedName>
        <fullName evidence="2">Uncharacterized protein</fullName>
    </submittedName>
</protein>
<feature type="compositionally biased region" description="Basic and acidic residues" evidence="1">
    <location>
        <begin position="25"/>
        <end position="38"/>
    </location>
</feature>
<gene>
    <name evidence="2" type="ORF">Sradi_2355400</name>
</gene>
<name>A0AAW2T8T9_SESRA</name>
<evidence type="ECO:0000256" key="1">
    <source>
        <dbReference type="SAM" id="MobiDB-lite"/>
    </source>
</evidence>